<evidence type="ECO:0000259" key="2">
    <source>
        <dbReference type="Pfam" id="PF00533"/>
    </source>
</evidence>
<dbReference type="GeneID" id="9685209"/>
<name>C1MVK8_MICPC</name>
<evidence type="ECO:0000313" key="4">
    <source>
        <dbReference type="Proteomes" id="UP000001876"/>
    </source>
</evidence>
<reference evidence="3 4" key="1">
    <citation type="journal article" date="2009" name="Science">
        <title>Green evolution and dynamic adaptations revealed by genomes of the marine picoeukaryotes Micromonas.</title>
        <authorList>
            <person name="Worden A.Z."/>
            <person name="Lee J.H."/>
            <person name="Mock T."/>
            <person name="Rouze P."/>
            <person name="Simmons M.P."/>
            <person name="Aerts A.L."/>
            <person name="Allen A.E."/>
            <person name="Cuvelier M.L."/>
            <person name="Derelle E."/>
            <person name="Everett M.V."/>
            <person name="Foulon E."/>
            <person name="Grimwood J."/>
            <person name="Gundlach H."/>
            <person name="Henrissat B."/>
            <person name="Napoli C."/>
            <person name="McDonald S.M."/>
            <person name="Parker M.S."/>
            <person name="Rombauts S."/>
            <person name="Salamov A."/>
            <person name="Von Dassow P."/>
            <person name="Badger J.H."/>
            <person name="Coutinho P.M."/>
            <person name="Demir E."/>
            <person name="Dubchak I."/>
            <person name="Gentemann C."/>
            <person name="Eikrem W."/>
            <person name="Gready J.E."/>
            <person name="John U."/>
            <person name="Lanier W."/>
            <person name="Lindquist E.A."/>
            <person name="Lucas S."/>
            <person name="Mayer K.F."/>
            <person name="Moreau H."/>
            <person name="Not F."/>
            <person name="Otillar R."/>
            <person name="Panaud O."/>
            <person name="Pangilinan J."/>
            <person name="Paulsen I."/>
            <person name="Piegu B."/>
            <person name="Poliakov A."/>
            <person name="Robbens S."/>
            <person name="Schmutz J."/>
            <person name="Toulza E."/>
            <person name="Wyss T."/>
            <person name="Zelensky A."/>
            <person name="Zhou K."/>
            <person name="Armbrust E.V."/>
            <person name="Bhattacharya D."/>
            <person name="Goodenough U.W."/>
            <person name="Van de Peer Y."/>
            <person name="Grigoriev I.V."/>
        </authorList>
    </citation>
    <scope>NUCLEOTIDE SEQUENCE [LARGE SCALE GENOMIC DNA]</scope>
    <source>
        <strain evidence="3 4">CCMP1545</strain>
    </source>
</reference>
<dbReference type="Proteomes" id="UP000001876">
    <property type="component" value="Unassembled WGS sequence"/>
</dbReference>
<evidence type="ECO:0000256" key="1">
    <source>
        <dbReference type="SAM" id="MobiDB-lite"/>
    </source>
</evidence>
<dbReference type="Pfam" id="PF00533">
    <property type="entry name" value="BRCT"/>
    <property type="match status" value="1"/>
</dbReference>
<dbReference type="EMBL" id="GG663741">
    <property type="protein sequence ID" value="EEH56007.1"/>
    <property type="molecule type" value="Genomic_DNA"/>
</dbReference>
<sequence length="126" mass="13355">MPPKGSKKRAPAAETPAEEGGGVLFREGRALKVAVTGILAEPRPMKRDQFKAAVEAAGGVYSAALSGKTDVLVCGEPKTGKKEEDKDSQKIRDAEAKRVTVVSYLMFVRALDGVEELPELTRSAAA</sequence>
<accession>C1MVK8</accession>
<organism evidence="4">
    <name type="scientific">Micromonas pusilla (strain CCMP1545)</name>
    <name type="common">Picoplanktonic green alga</name>
    <dbReference type="NCBI Taxonomy" id="564608"/>
    <lineage>
        <taxon>Eukaryota</taxon>
        <taxon>Viridiplantae</taxon>
        <taxon>Chlorophyta</taxon>
        <taxon>Mamiellophyceae</taxon>
        <taxon>Mamiellales</taxon>
        <taxon>Mamiellaceae</taxon>
        <taxon>Micromonas</taxon>
    </lineage>
</organism>
<feature type="region of interest" description="Disordered" evidence="1">
    <location>
        <begin position="1"/>
        <end position="21"/>
    </location>
</feature>
<feature type="compositionally biased region" description="Basic residues" evidence="1">
    <location>
        <begin position="1"/>
        <end position="10"/>
    </location>
</feature>
<dbReference type="Gene3D" id="3.40.50.10190">
    <property type="entry name" value="BRCT domain"/>
    <property type="match status" value="1"/>
</dbReference>
<dbReference type="InterPro" id="IPR001357">
    <property type="entry name" value="BRCT_dom"/>
</dbReference>
<protein>
    <submittedName>
        <fullName evidence="3">Predicted protein</fullName>
    </submittedName>
</protein>
<feature type="domain" description="BRCT" evidence="2">
    <location>
        <begin position="45"/>
        <end position="103"/>
    </location>
</feature>
<dbReference type="RefSeq" id="XP_003060055.1">
    <property type="nucleotide sequence ID" value="XM_003060009.1"/>
</dbReference>
<dbReference type="InterPro" id="IPR036420">
    <property type="entry name" value="BRCT_dom_sf"/>
</dbReference>
<keyword evidence="4" id="KW-1185">Reference proteome</keyword>
<proteinExistence type="predicted"/>
<dbReference type="AlphaFoldDB" id="C1MVK8"/>
<evidence type="ECO:0000313" key="3">
    <source>
        <dbReference type="EMBL" id="EEH56007.1"/>
    </source>
</evidence>
<gene>
    <name evidence="3" type="ORF">MICPUCDRAFT_59414</name>
</gene>
<dbReference type="SUPFAM" id="SSF52113">
    <property type="entry name" value="BRCT domain"/>
    <property type="match status" value="1"/>
</dbReference>
<dbReference type="KEGG" id="mpp:MICPUCDRAFT_59414"/>